<comment type="caution">
    <text evidence="1">The sequence shown here is derived from an EMBL/GenBank/DDBJ whole genome shotgun (WGS) entry which is preliminary data.</text>
</comment>
<dbReference type="AlphaFoldDB" id="A0A448WK14"/>
<dbReference type="Proteomes" id="UP000784294">
    <property type="component" value="Unassembled WGS sequence"/>
</dbReference>
<keyword evidence="2" id="KW-1185">Reference proteome</keyword>
<proteinExistence type="predicted"/>
<name>A0A448WK14_9PLAT</name>
<sequence>MPRLTDDVDYDETSGNVLSQSSDACNSHGYQLRPSGFMCGDAVYDKDGIGALAVMTELVNHVYGNGLTLHQKLDEIFARLAD</sequence>
<dbReference type="EMBL" id="CAAALY010018429">
    <property type="protein sequence ID" value="VEL13649.1"/>
    <property type="molecule type" value="Genomic_DNA"/>
</dbReference>
<reference evidence="1" key="1">
    <citation type="submission" date="2018-11" db="EMBL/GenBank/DDBJ databases">
        <authorList>
            <consortium name="Pathogen Informatics"/>
        </authorList>
    </citation>
    <scope>NUCLEOTIDE SEQUENCE</scope>
</reference>
<accession>A0A448WK14</accession>
<protein>
    <submittedName>
        <fullName evidence="1">Uncharacterized protein</fullName>
    </submittedName>
</protein>
<evidence type="ECO:0000313" key="1">
    <source>
        <dbReference type="EMBL" id="VEL13649.1"/>
    </source>
</evidence>
<organism evidence="1 2">
    <name type="scientific">Protopolystoma xenopodis</name>
    <dbReference type="NCBI Taxonomy" id="117903"/>
    <lineage>
        <taxon>Eukaryota</taxon>
        <taxon>Metazoa</taxon>
        <taxon>Spiralia</taxon>
        <taxon>Lophotrochozoa</taxon>
        <taxon>Platyhelminthes</taxon>
        <taxon>Monogenea</taxon>
        <taxon>Polyopisthocotylea</taxon>
        <taxon>Polystomatidea</taxon>
        <taxon>Polystomatidae</taxon>
        <taxon>Protopolystoma</taxon>
    </lineage>
</organism>
<evidence type="ECO:0000313" key="2">
    <source>
        <dbReference type="Proteomes" id="UP000784294"/>
    </source>
</evidence>
<gene>
    <name evidence="1" type="ORF">PXEA_LOCUS7089</name>
</gene>
<dbReference type="OrthoDB" id="8300170at2759"/>